<sequence>MTPVLVYDGDCGMCTRAASLVSRRLRPSADAYDVEPSQALDLEALGLTTHQCEEALQWVGADGQVSSAQDAVARMLLASRSVVRPAGAALLLPGVNPLAGVVYRWVARNRHLFPGGTAACQLPPTP</sequence>
<evidence type="ECO:0000313" key="2">
    <source>
        <dbReference type="Proteomes" id="UP000076976"/>
    </source>
</evidence>
<keyword evidence="2" id="KW-1185">Reference proteome</keyword>
<dbReference type="EMBL" id="LQZG01000003">
    <property type="protein sequence ID" value="OAB86677.1"/>
    <property type="molecule type" value="Genomic_DNA"/>
</dbReference>
<organism evidence="1 2">
    <name type="scientific">Janibacter melonis</name>
    <dbReference type="NCBI Taxonomy" id="262209"/>
    <lineage>
        <taxon>Bacteria</taxon>
        <taxon>Bacillati</taxon>
        <taxon>Actinomycetota</taxon>
        <taxon>Actinomycetes</taxon>
        <taxon>Micrococcales</taxon>
        <taxon>Intrasporangiaceae</taxon>
        <taxon>Janibacter</taxon>
    </lineage>
</organism>
<dbReference type="Proteomes" id="UP000076976">
    <property type="component" value="Unassembled WGS sequence"/>
</dbReference>
<dbReference type="RefSeq" id="WP_068274607.1">
    <property type="nucleotide sequence ID" value="NZ_LQZG01000003.1"/>
</dbReference>
<comment type="caution">
    <text evidence="1">The sequence shown here is derived from an EMBL/GenBank/DDBJ whole genome shotgun (WGS) entry which is preliminary data.</text>
</comment>
<accession>A0A176QAJ4</accession>
<name>A0A176QAJ4_9MICO</name>
<evidence type="ECO:0008006" key="3">
    <source>
        <dbReference type="Google" id="ProtNLM"/>
    </source>
</evidence>
<dbReference type="STRING" id="262209.AWH69_09460"/>
<gene>
    <name evidence="1" type="ORF">AWH69_09460</name>
</gene>
<evidence type="ECO:0000313" key="1">
    <source>
        <dbReference type="EMBL" id="OAB86677.1"/>
    </source>
</evidence>
<dbReference type="InterPro" id="IPR007263">
    <property type="entry name" value="DCC1-like"/>
</dbReference>
<dbReference type="AlphaFoldDB" id="A0A176QAJ4"/>
<proteinExistence type="predicted"/>
<dbReference type="GO" id="GO:0015035">
    <property type="term" value="F:protein-disulfide reductase activity"/>
    <property type="evidence" value="ECO:0007669"/>
    <property type="project" value="InterPro"/>
</dbReference>
<reference evidence="1 2" key="1">
    <citation type="submission" date="2016-01" db="EMBL/GenBank/DDBJ databases">
        <title>Janibacter melonis strain CD11_4 genome sequencing and assembly.</title>
        <authorList>
            <person name="Nair G.R."/>
            <person name="Kaur G."/>
            <person name="Chander A.M."/>
            <person name="Mayilraj S."/>
        </authorList>
    </citation>
    <scope>NUCLEOTIDE SEQUENCE [LARGE SCALE GENOMIC DNA]</scope>
    <source>
        <strain evidence="1 2">CD11-4</strain>
    </source>
</reference>
<protein>
    <recommendedName>
        <fullName evidence="3">DUF393 domain-containing protein</fullName>
    </recommendedName>
</protein>
<dbReference type="Pfam" id="PF04134">
    <property type="entry name" value="DCC1-like"/>
    <property type="match status" value="1"/>
</dbReference>